<feature type="non-terminal residue" evidence="1">
    <location>
        <position position="70"/>
    </location>
</feature>
<dbReference type="EMBL" id="UINC01165485">
    <property type="protein sequence ID" value="SVD66900.1"/>
    <property type="molecule type" value="Genomic_DNA"/>
</dbReference>
<protein>
    <recommendedName>
        <fullName evidence="2">Metallo-beta-lactamase domain-containing protein</fullName>
    </recommendedName>
</protein>
<name>A0A382X7P3_9ZZZZ</name>
<dbReference type="AlphaFoldDB" id="A0A382X7P3"/>
<evidence type="ECO:0000313" key="1">
    <source>
        <dbReference type="EMBL" id="SVD66900.1"/>
    </source>
</evidence>
<dbReference type="SUPFAM" id="SSF56281">
    <property type="entry name" value="Metallo-hydrolase/oxidoreductase"/>
    <property type="match status" value="1"/>
</dbReference>
<proteinExistence type="predicted"/>
<dbReference type="Gene3D" id="3.60.15.10">
    <property type="entry name" value="Ribonuclease Z/Hydroxyacylglutathione hydrolase-like"/>
    <property type="match status" value="1"/>
</dbReference>
<evidence type="ECO:0008006" key="2">
    <source>
        <dbReference type="Google" id="ProtNLM"/>
    </source>
</evidence>
<accession>A0A382X7P3</accession>
<organism evidence="1">
    <name type="scientific">marine metagenome</name>
    <dbReference type="NCBI Taxonomy" id="408172"/>
    <lineage>
        <taxon>unclassified sequences</taxon>
        <taxon>metagenomes</taxon>
        <taxon>ecological metagenomes</taxon>
    </lineage>
</organism>
<gene>
    <name evidence="1" type="ORF">METZ01_LOCUS419754</name>
</gene>
<sequence length="70" mass="7534">MTTPGTEIVELEAGVFARLHEGLTNAGIIIGDDSVLVIDSLRVPSFARDLIQDVKTITEKPIGFVIDTHS</sequence>
<dbReference type="InterPro" id="IPR036866">
    <property type="entry name" value="RibonucZ/Hydroxyglut_hydro"/>
</dbReference>
<reference evidence="1" key="1">
    <citation type="submission" date="2018-05" db="EMBL/GenBank/DDBJ databases">
        <authorList>
            <person name="Lanie J.A."/>
            <person name="Ng W.-L."/>
            <person name="Kazmierczak K.M."/>
            <person name="Andrzejewski T.M."/>
            <person name="Davidsen T.M."/>
            <person name="Wayne K.J."/>
            <person name="Tettelin H."/>
            <person name="Glass J.I."/>
            <person name="Rusch D."/>
            <person name="Podicherti R."/>
            <person name="Tsui H.-C.T."/>
            <person name="Winkler M.E."/>
        </authorList>
    </citation>
    <scope>NUCLEOTIDE SEQUENCE</scope>
</reference>